<dbReference type="EMBL" id="JADFTS010000003">
    <property type="protein sequence ID" value="KAF9617005.1"/>
    <property type="molecule type" value="Genomic_DNA"/>
</dbReference>
<reference evidence="2 3" key="1">
    <citation type="submission" date="2020-10" db="EMBL/GenBank/DDBJ databases">
        <title>The Coptis chinensis genome and diversification of protoberbering-type alkaloids.</title>
        <authorList>
            <person name="Wang B."/>
            <person name="Shu S."/>
            <person name="Song C."/>
            <person name="Liu Y."/>
        </authorList>
    </citation>
    <scope>NUCLEOTIDE SEQUENCE [LARGE SCALE GENOMIC DNA]</scope>
    <source>
        <strain evidence="2">HL-2020</strain>
        <tissue evidence="2">Leaf</tissue>
    </source>
</reference>
<evidence type="ECO:0000313" key="3">
    <source>
        <dbReference type="Proteomes" id="UP000631114"/>
    </source>
</evidence>
<dbReference type="Proteomes" id="UP000631114">
    <property type="component" value="Unassembled WGS sequence"/>
</dbReference>
<evidence type="ECO:0000256" key="1">
    <source>
        <dbReference type="SAM" id="MobiDB-lite"/>
    </source>
</evidence>
<gene>
    <name evidence="2" type="ORF">IFM89_033075</name>
</gene>
<feature type="region of interest" description="Disordered" evidence="1">
    <location>
        <begin position="162"/>
        <end position="216"/>
    </location>
</feature>
<organism evidence="2 3">
    <name type="scientific">Coptis chinensis</name>
    <dbReference type="NCBI Taxonomy" id="261450"/>
    <lineage>
        <taxon>Eukaryota</taxon>
        <taxon>Viridiplantae</taxon>
        <taxon>Streptophyta</taxon>
        <taxon>Embryophyta</taxon>
        <taxon>Tracheophyta</taxon>
        <taxon>Spermatophyta</taxon>
        <taxon>Magnoliopsida</taxon>
        <taxon>Ranunculales</taxon>
        <taxon>Ranunculaceae</taxon>
        <taxon>Coptidoideae</taxon>
        <taxon>Coptis</taxon>
    </lineage>
</organism>
<proteinExistence type="predicted"/>
<dbReference type="PANTHER" id="PTHR37200:SF1">
    <property type="entry name" value="RNA-BINDING (RRM_RBD_RNP MOTIFS) FAMILY PROTEIN"/>
    <property type="match status" value="1"/>
</dbReference>
<name>A0A835M2U9_9MAGN</name>
<comment type="caution">
    <text evidence="2">The sequence shown here is derived from an EMBL/GenBank/DDBJ whole genome shotgun (WGS) entry which is preliminary data.</text>
</comment>
<keyword evidence="3" id="KW-1185">Reference proteome</keyword>
<feature type="compositionally biased region" description="Low complexity" evidence="1">
    <location>
        <begin position="124"/>
        <end position="141"/>
    </location>
</feature>
<dbReference type="AlphaFoldDB" id="A0A835M2U9"/>
<feature type="compositionally biased region" description="Basic residues" evidence="1">
    <location>
        <begin position="189"/>
        <end position="209"/>
    </location>
</feature>
<evidence type="ECO:0000313" key="2">
    <source>
        <dbReference type="EMBL" id="KAF9617005.1"/>
    </source>
</evidence>
<protein>
    <submittedName>
        <fullName evidence="2">Uncharacterized protein</fullName>
    </submittedName>
</protein>
<accession>A0A835M2U9</accession>
<dbReference type="PANTHER" id="PTHR37200">
    <property type="entry name" value="RNA-BINDING (RRM/RBD/RNP MOTIFS) FAMILY PROTEIN"/>
    <property type="match status" value="1"/>
</dbReference>
<sequence length="354" mass="38777">MMLKAKVSAGSLGMMIVELEDLMDLIIVILEALMSTDVVGQISQGAVKELSPLLIGKAQARFVQTYSGRCITFGKVEKQITCEITNPPKSSDLSEHSADDIHTSAPEQLLPSMEPHSYADSDPLDISLDSGDVSSSVDTDGQVNESISISNLPSNRRGCCTYNLGRDEDNENAGPKAADKIDPLPVKQQQKKPTIKKKPTVKGRSHKSPKSNIPGSAKRLKVKEKAILADVFSKYGEKDVGDSSKKSSRLSDISRPMPKLILQGLFFLVVMIASVDRFEFASLQNFCSGTNILSTKCVNLRKREREGALDYIAQKLARTGKASAHIDVYPFRAFLTTVLSQDKGSFNFTYSRRL</sequence>
<feature type="region of interest" description="Disordered" evidence="1">
    <location>
        <begin position="106"/>
        <end position="150"/>
    </location>
</feature>